<accession>A0A853GVN4</accession>
<dbReference type="RefSeq" id="WP_130037877.1">
    <property type="nucleotide sequence ID" value="NZ_JACCEV010000001.1"/>
</dbReference>
<evidence type="ECO:0000313" key="2">
    <source>
        <dbReference type="Proteomes" id="UP000554144"/>
    </source>
</evidence>
<gene>
    <name evidence="1" type="ORF">H0A62_04395</name>
</gene>
<dbReference type="AlphaFoldDB" id="A0A853GVN4"/>
<proteinExistence type="predicted"/>
<dbReference type="EMBL" id="JACCEV010000001">
    <property type="protein sequence ID" value="NYT84836.1"/>
    <property type="molecule type" value="Genomic_DNA"/>
</dbReference>
<evidence type="ECO:0000313" key="1">
    <source>
        <dbReference type="EMBL" id="NYT84836.1"/>
    </source>
</evidence>
<protein>
    <submittedName>
        <fullName evidence="1">Uncharacterized protein</fullName>
    </submittedName>
</protein>
<name>A0A853GVN4_9BURK</name>
<sequence length="182" mass="20207">MMVIRYVLPIFLGACVLGALMMSTPTFDSVFQPMRSTAHSGGAAHGRLHAARFADWQTADQISFDRYGTTLTRDTEGVFLIVDIDILDVRESLRLTATWLGRSGRHYAQTARADGAPSTLDVRQFHPGLDNRGRAVFELPRDEIEKGTLLLSRKGPNILDSELELTPTKGAGMRHNNLLRLE</sequence>
<reference evidence="1 2" key="1">
    <citation type="submission" date="2020-07" db="EMBL/GenBank/DDBJ databases">
        <title>Taxonomic revisions and descriptions of new bacterial species based on genomic comparisons in the high-G+C-content subgroup of the family Alcaligenaceae.</title>
        <authorList>
            <person name="Szabo A."/>
            <person name="Felfoldi T."/>
        </authorList>
    </citation>
    <scope>NUCLEOTIDE SEQUENCE [LARGE SCALE GENOMIC DNA]</scope>
    <source>
        <strain evidence="1 2">DSM 25667</strain>
    </source>
</reference>
<dbReference type="OrthoDB" id="7375531at2"/>
<keyword evidence="2" id="KW-1185">Reference proteome</keyword>
<comment type="caution">
    <text evidence="1">The sequence shown here is derived from an EMBL/GenBank/DDBJ whole genome shotgun (WGS) entry which is preliminary data.</text>
</comment>
<organism evidence="1 2">
    <name type="scientific">Pollutimonas harenae</name>
    <dbReference type="NCBI Taxonomy" id="657015"/>
    <lineage>
        <taxon>Bacteria</taxon>
        <taxon>Pseudomonadati</taxon>
        <taxon>Pseudomonadota</taxon>
        <taxon>Betaproteobacteria</taxon>
        <taxon>Burkholderiales</taxon>
        <taxon>Alcaligenaceae</taxon>
        <taxon>Pollutimonas</taxon>
    </lineage>
</organism>
<dbReference type="Proteomes" id="UP000554144">
    <property type="component" value="Unassembled WGS sequence"/>
</dbReference>